<dbReference type="PANTHER" id="PTHR43313:SF49">
    <property type="entry name" value="D-BETA-HYDROXYBUTYRATE DEHYDROGENASE, MITOCHONDRIAL"/>
    <property type="match status" value="1"/>
</dbReference>
<dbReference type="Proteomes" id="UP000007267">
    <property type="component" value="Unassembled WGS sequence"/>
</dbReference>
<evidence type="ECO:0000256" key="1">
    <source>
        <dbReference type="ARBA" id="ARBA00006484"/>
    </source>
</evidence>
<keyword evidence="3" id="KW-1185">Reference proteome</keyword>
<organism evidence="2 3">
    <name type="scientific">Pelodiscus sinensis</name>
    <name type="common">Chinese softshell turtle</name>
    <name type="synonym">Trionyx sinensis</name>
    <dbReference type="NCBI Taxonomy" id="13735"/>
    <lineage>
        <taxon>Eukaryota</taxon>
        <taxon>Metazoa</taxon>
        <taxon>Chordata</taxon>
        <taxon>Craniata</taxon>
        <taxon>Vertebrata</taxon>
        <taxon>Euteleostomi</taxon>
        <taxon>Archelosauria</taxon>
        <taxon>Testudinata</taxon>
        <taxon>Testudines</taxon>
        <taxon>Cryptodira</taxon>
        <taxon>Trionychia</taxon>
        <taxon>Trionychidae</taxon>
        <taxon>Pelodiscus</taxon>
    </lineage>
</organism>
<evidence type="ECO:0008006" key="4">
    <source>
        <dbReference type="Google" id="ProtNLM"/>
    </source>
</evidence>
<comment type="similarity">
    <text evidence="1">Belongs to the short-chain dehydrogenases/reductases (SDR) family.</text>
</comment>
<reference evidence="3" key="1">
    <citation type="submission" date="2011-10" db="EMBL/GenBank/DDBJ databases">
        <authorList>
            <consortium name="Soft-shell Turtle Genome Consortium"/>
        </authorList>
    </citation>
    <scope>NUCLEOTIDE SEQUENCE [LARGE SCALE GENOMIC DNA]</scope>
    <source>
        <strain evidence="3">Daiwa-1</strain>
    </source>
</reference>
<dbReference type="InterPro" id="IPR002347">
    <property type="entry name" value="SDR_fam"/>
</dbReference>
<dbReference type="GO" id="GO:0008202">
    <property type="term" value="P:steroid metabolic process"/>
    <property type="evidence" value="ECO:0007669"/>
    <property type="project" value="TreeGrafter"/>
</dbReference>
<proteinExistence type="inferred from homology"/>
<dbReference type="Gene3D" id="3.40.50.720">
    <property type="entry name" value="NAD(P)-binding Rossmann-like Domain"/>
    <property type="match status" value="1"/>
</dbReference>
<dbReference type="GeneTree" id="ENSGT00940000156929"/>
<accession>K7GEV6</accession>
<dbReference type="GO" id="GO:0016491">
    <property type="term" value="F:oxidoreductase activity"/>
    <property type="evidence" value="ECO:0007669"/>
    <property type="project" value="TreeGrafter"/>
</dbReference>
<evidence type="ECO:0000313" key="2">
    <source>
        <dbReference type="Ensembl" id="ENSPSIP00000018817.1"/>
    </source>
</evidence>
<dbReference type="AlphaFoldDB" id="K7GEV6"/>
<reference evidence="2" key="3">
    <citation type="submission" date="2025-08" db="UniProtKB">
        <authorList>
            <consortium name="Ensembl"/>
        </authorList>
    </citation>
    <scope>IDENTIFICATION</scope>
</reference>
<dbReference type="Pfam" id="PF00106">
    <property type="entry name" value="adh_short"/>
    <property type="match status" value="1"/>
</dbReference>
<dbReference type="STRING" id="13735.ENSPSIP00000018817"/>
<dbReference type="OMA" id="FREVEFT"/>
<reference evidence="2" key="4">
    <citation type="submission" date="2025-09" db="UniProtKB">
        <authorList>
            <consortium name="Ensembl"/>
        </authorList>
    </citation>
    <scope>IDENTIFICATION</scope>
</reference>
<sequence>DAKKSDDMKVLQLNVCSDQEVAQAAEFVKNNLKEPEKGLWGSVNTGMSAFREVEFTSSHTCKEVEDVNLWGTVRVIKVFLPHIHSHKGRVVNITSMLGRIASPSCSSYCLSSFGVAAFSDCLQPEMHRWGACVLLFEPSNFGATTGILMHDSIEAQAEELWSGASKAVQADYGKPYVTCQITLLKSFINSSLTDALASTYPYPRYSPTEAYWR</sequence>
<reference evidence="3" key="2">
    <citation type="journal article" date="2013" name="Nat. Genet.">
        <title>The draft genomes of soft-shell turtle and green sea turtle yield insights into the development and evolution of the turtle-specific body plan.</title>
        <authorList>
            <person name="Wang Z."/>
            <person name="Pascual-Anaya J."/>
            <person name="Zadissa A."/>
            <person name="Li W."/>
            <person name="Niimura Y."/>
            <person name="Huang Z."/>
            <person name="Li C."/>
            <person name="White S."/>
            <person name="Xiong Z."/>
            <person name="Fang D."/>
            <person name="Wang B."/>
            <person name="Ming Y."/>
            <person name="Chen Y."/>
            <person name="Zheng Y."/>
            <person name="Kuraku S."/>
            <person name="Pignatelli M."/>
            <person name="Herrero J."/>
            <person name="Beal K."/>
            <person name="Nozawa M."/>
            <person name="Li Q."/>
            <person name="Wang J."/>
            <person name="Zhang H."/>
            <person name="Yu L."/>
            <person name="Shigenobu S."/>
            <person name="Wang J."/>
            <person name="Liu J."/>
            <person name="Flicek P."/>
            <person name="Searle S."/>
            <person name="Wang J."/>
            <person name="Kuratani S."/>
            <person name="Yin Y."/>
            <person name="Aken B."/>
            <person name="Zhang G."/>
            <person name="Irie N."/>
        </authorList>
    </citation>
    <scope>NUCLEOTIDE SEQUENCE [LARGE SCALE GENOMIC DNA]</scope>
    <source>
        <strain evidence="3">Daiwa-1</strain>
    </source>
</reference>
<name>K7GEV6_PELSI</name>
<dbReference type="InterPro" id="IPR036291">
    <property type="entry name" value="NAD(P)-bd_dom_sf"/>
</dbReference>
<protein>
    <recommendedName>
        <fullName evidence="4">3-hydroxybutyrate dehydrogenase 1</fullName>
    </recommendedName>
</protein>
<dbReference type="PANTHER" id="PTHR43313">
    <property type="entry name" value="SHORT-CHAIN DEHYDROGENASE/REDUCTASE FAMILY 9C"/>
    <property type="match status" value="1"/>
</dbReference>
<dbReference type="EMBL" id="AGCU01131997">
    <property type="status" value="NOT_ANNOTATED_CDS"/>
    <property type="molecule type" value="Genomic_DNA"/>
</dbReference>
<evidence type="ECO:0000313" key="3">
    <source>
        <dbReference type="Proteomes" id="UP000007267"/>
    </source>
</evidence>
<dbReference type="SUPFAM" id="SSF51735">
    <property type="entry name" value="NAD(P)-binding Rossmann-fold domains"/>
    <property type="match status" value="1"/>
</dbReference>
<dbReference type="Ensembl" id="ENSPSIT00000018903.1">
    <property type="protein sequence ID" value="ENSPSIP00000018817.1"/>
    <property type="gene ID" value="ENSPSIG00000016712.1"/>
</dbReference>
<dbReference type="eggNOG" id="KOG1610">
    <property type="taxonomic scope" value="Eukaryota"/>
</dbReference>
<dbReference type="HOGENOM" id="CLU_010194_2_0_1"/>